<comment type="caution">
    <text evidence="2">The sequence shown here is derived from an EMBL/GenBank/DDBJ whole genome shotgun (WGS) entry which is preliminary data.</text>
</comment>
<feature type="compositionally biased region" description="Acidic residues" evidence="1">
    <location>
        <begin position="65"/>
        <end position="75"/>
    </location>
</feature>
<evidence type="ECO:0000313" key="3">
    <source>
        <dbReference type="Proteomes" id="UP001189429"/>
    </source>
</evidence>
<accession>A0ABN9XSE0</accession>
<evidence type="ECO:0008006" key="4">
    <source>
        <dbReference type="Google" id="ProtNLM"/>
    </source>
</evidence>
<sequence>MAAAHLAQSPPRSGTRQRRGVVTHHATSPPCLAALQSEPPGCPAASAFLAQAIWLSEARQRVGGGEEDEQEDEEAGGGRTTKGDPPWFQAGGVDGPWPPFPYYIKLGVVDSERPRPLSFHQVRRHCWRGRRMSFVVRQGGSSPPPSRPGSVQRPG</sequence>
<organism evidence="2 3">
    <name type="scientific">Prorocentrum cordatum</name>
    <dbReference type="NCBI Taxonomy" id="2364126"/>
    <lineage>
        <taxon>Eukaryota</taxon>
        <taxon>Sar</taxon>
        <taxon>Alveolata</taxon>
        <taxon>Dinophyceae</taxon>
        <taxon>Prorocentrales</taxon>
        <taxon>Prorocentraceae</taxon>
        <taxon>Prorocentrum</taxon>
    </lineage>
</organism>
<evidence type="ECO:0000313" key="2">
    <source>
        <dbReference type="EMBL" id="CAK0902911.1"/>
    </source>
</evidence>
<name>A0ABN9XSE0_9DINO</name>
<keyword evidence="3" id="KW-1185">Reference proteome</keyword>
<feature type="region of interest" description="Disordered" evidence="1">
    <location>
        <begin position="59"/>
        <end position="92"/>
    </location>
</feature>
<reference evidence="2" key="1">
    <citation type="submission" date="2023-10" db="EMBL/GenBank/DDBJ databases">
        <authorList>
            <person name="Chen Y."/>
            <person name="Shah S."/>
            <person name="Dougan E. K."/>
            <person name="Thang M."/>
            <person name="Chan C."/>
        </authorList>
    </citation>
    <scope>NUCLEOTIDE SEQUENCE [LARGE SCALE GENOMIC DNA]</scope>
</reference>
<gene>
    <name evidence="2" type="ORF">PCOR1329_LOCUS79373</name>
</gene>
<proteinExistence type="predicted"/>
<dbReference type="Proteomes" id="UP001189429">
    <property type="component" value="Unassembled WGS sequence"/>
</dbReference>
<dbReference type="EMBL" id="CAUYUJ010021137">
    <property type="protein sequence ID" value="CAK0902911.1"/>
    <property type="molecule type" value="Genomic_DNA"/>
</dbReference>
<feature type="region of interest" description="Disordered" evidence="1">
    <location>
        <begin position="134"/>
        <end position="155"/>
    </location>
</feature>
<evidence type="ECO:0000256" key="1">
    <source>
        <dbReference type="SAM" id="MobiDB-lite"/>
    </source>
</evidence>
<protein>
    <recommendedName>
        <fullName evidence="4">Inositol-pentakisphosphate 2-kinase</fullName>
    </recommendedName>
</protein>
<feature type="region of interest" description="Disordered" evidence="1">
    <location>
        <begin position="1"/>
        <end position="25"/>
    </location>
</feature>